<name>A0A811L0W5_9BILA</name>
<dbReference type="InterPro" id="IPR004910">
    <property type="entry name" value="Yippee/Mis18/Cereblon"/>
</dbReference>
<feature type="compositionally biased region" description="Low complexity" evidence="5">
    <location>
        <begin position="124"/>
        <end position="137"/>
    </location>
</feature>
<evidence type="ECO:0000313" key="8">
    <source>
        <dbReference type="Proteomes" id="UP000614601"/>
    </source>
</evidence>
<dbReference type="AlphaFoldDB" id="A0A811L0W5"/>
<organism evidence="7 8">
    <name type="scientific">Bursaphelenchus okinawaensis</name>
    <dbReference type="NCBI Taxonomy" id="465554"/>
    <lineage>
        <taxon>Eukaryota</taxon>
        <taxon>Metazoa</taxon>
        <taxon>Ecdysozoa</taxon>
        <taxon>Nematoda</taxon>
        <taxon>Chromadorea</taxon>
        <taxon>Rhabditida</taxon>
        <taxon>Tylenchina</taxon>
        <taxon>Tylenchomorpha</taxon>
        <taxon>Aphelenchoidea</taxon>
        <taxon>Aphelenchoididae</taxon>
        <taxon>Bursaphelenchus</taxon>
    </lineage>
</organism>
<sequence length="137" mass="15375">MGRVYLEHGGGGITYHCERCYTYLSNENWLQSTAFQGSTGPAFLFSDVKNVDVSKADTRSMITGEHVVRDVFCKNCSAKVGWMYEFAYAESQQYKEGRFILERKLLTVKEDLLQGTKTRTRRASSSGSSNVSSDTVT</sequence>
<keyword evidence="8" id="KW-1185">Reference proteome</keyword>
<protein>
    <recommendedName>
        <fullName evidence="4">Protein yippee-like</fullName>
    </recommendedName>
</protein>
<feature type="domain" description="Yippee" evidence="6">
    <location>
        <begin position="13"/>
        <end position="110"/>
    </location>
</feature>
<comment type="similarity">
    <text evidence="1 4">Belongs to the yippee family.</text>
</comment>
<dbReference type="EMBL" id="CAJFCW020000004">
    <property type="protein sequence ID" value="CAG9115495.1"/>
    <property type="molecule type" value="Genomic_DNA"/>
</dbReference>
<dbReference type="PROSITE" id="PS51792">
    <property type="entry name" value="YIPPEE"/>
    <property type="match status" value="1"/>
</dbReference>
<evidence type="ECO:0000313" key="7">
    <source>
        <dbReference type="EMBL" id="CAD5221808.1"/>
    </source>
</evidence>
<evidence type="ECO:0000256" key="4">
    <source>
        <dbReference type="RuleBase" id="RU110713"/>
    </source>
</evidence>
<evidence type="ECO:0000259" key="6">
    <source>
        <dbReference type="PROSITE" id="PS51792"/>
    </source>
</evidence>
<keyword evidence="3" id="KW-0862">Zinc</keyword>
<reference evidence="7" key="1">
    <citation type="submission" date="2020-09" db="EMBL/GenBank/DDBJ databases">
        <authorList>
            <person name="Kikuchi T."/>
        </authorList>
    </citation>
    <scope>NUCLEOTIDE SEQUENCE</scope>
    <source>
        <strain evidence="7">SH1</strain>
    </source>
</reference>
<dbReference type="PANTHER" id="PTHR13848">
    <property type="entry name" value="PROTEIN YIPPEE-LIKE CG15309-RELATED"/>
    <property type="match status" value="1"/>
</dbReference>
<dbReference type="EMBL" id="CAJFDH010000004">
    <property type="protein sequence ID" value="CAD5221808.1"/>
    <property type="molecule type" value="Genomic_DNA"/>
</dbReference>
<dbReference type="InterPro" id="IPR034751">
    <property type="entry name" value="Yippee"/>
</dbReference>
<accession>A0A811L0W5</accession>
<evidence type="ECO:0000256" key="2">
    <source>
        <dbReference type="ARBA" id="ARBA00022723"/>
    </source>
</evidence>
<dbReference type="OrthoDB" id="6407410at2759"/>
<evidence type="ECO:0000256" key="5">
    <source>
        <dbReference type="SAM" id="MobiDB-lite"/>
    </source>
</evidence>
<feature type="region of interest" description="Disordered" evidence="5">
    <location>
        <begin position="117"/>
        <end position="137"/>
    </location>
</feature>
<proteinExistence type="inferred from homology"/>
<keyword evidence="2" id="KW-0479">Metal-binding</keyword>
<dbReference type="InterPro" id="IPR039058">
    <property type="entry name" value="Yippee_fam"/>
</dbReference>
<evidence type="ECO:0000256" key="3">
    <source>
        <dbReference type="ARBA" id="ARBA00022833"/>
    </source>
</evidence>
<evidence type="ECO:0000256" key="1">
    <source>
        <dbReference type="ARBA" id="ARBA00005613"/>
    </source>
</evidence>
<dbReference type="Proteomes" id="UP000783686">
    <property type="component" value="Unassembled WGS sequence"/>
</dbReference>
<comment type="caution">
    <text evidence="7">The sequence shown here is derived from an EMBL/GenBank/DDBJ whole genome shotgun (WGS) entry which is preliminary data.</text>
</comment>
<dbReference type="GO" id="GO:0046872">
    <property type="term" value="F:metal ion binding"/>
    <property type="evidence" value="ECO:0007669"/>
    <property type="project" value="UniProtKB-KW"/>
</dbReference>
<gene>
    <name evidence="7" type="ORF">BOKJ2_LOCUS9630</name>
</gene>
<dbReference type="Proteomes" id="UP000614601">
    <property type="component" value="Unassembled WGS sequence"/>
</dbReference>
<dbReference type="Pfam" id="PF03226">
    <property type="entry name" value="Yippee-Mis18"/>
    <property type="match status" value="1"/>
</dbReference>